<dbReference type="AlphaFoldDB" id="A0A7S3GEK7"/>
<name>A0A7S3GEK7_9EUKA</name>
<reference evidence="1" key="1">
    <citation type="submission" date="2021-01" db="EMBL/GenBank/DDBJ databases">
        <authorList>
            <person name="Corre E."/>
            <person name="Pelletier E."/>
            <person name="Niang G."/>
            <person name="Scheremetjew M."/>
            <person name="Finn R."/>
            <person name="Kale V."/>
            <person name="Holt S."/>
            <person name="Cochrane G."/>
            <person name="Meng A."/>
            <person name="Brown T."/>
            <person name="Cohen L."/>
        </authorList>
    </citation>
    <scope>NUCLEOTIDE SEQUENCE</scope>
    <source>
        <strain evidence="1">NIES-2562</strain>
    </source>
</reference>
<accession>A0A7S3GEK7</accession>
<evidence type="ECO:0000313" key="1">
    <source>
        <dbReference type="EMBL" id="CAE0263881.1"/>
    </source>
</evidence>
<organism evidence="1">
    <name type="scientific">Palpitomonas bilix</name>
    <dbReference type="NCBI Taxonomy" id="652834"/>
    <lineage>
        <taxon>Eukaryota</taxon>
        <taxon>Eukaryota incertae sedis</taxon>
    </lineage>
</organism>
<gene>
    <name evidence="1" type="ORF">PBIL07802_LOCUS26184</name>
</gene>
<sequence>MALSKKSLPHILSISNKFGIDLLHLSDTELKILLNVDNMGGVKKEADEMLRIVESHCHKIERGESLPTCLRTTASLSAFLSGRVEKEVGNDQDVVAAAYWASKLPSCKSSEWRCRLGKAWTWLERTHTIWSKLEEKVRKVLDEASADTFSAMSNALSELKASSVMNDNLKTCLEEKIRECAQQALGDVCLCCKQRAAELRFYPCQHLCMCMNCSFNILQIKEDVNCLNTMGYYHVKDGGSPLVCLQCKSAAQMLSVHRSRSANSTQHAIK</sequence>
<proteinExistence type="predicted"/>
<dbReference type="EMBL" id="HBIB01040268">
    <property type="protein sequence ID" value="CAE0263881.1"/>
    <property type="molecule type" value="Transcribed_RNA"/>
</dbReference>
<protein>
    <submittedName>
        <fullName evidence="1">Uncharacterized protein</fullName>
    </submittedName>
</protein>